<dbReference type="Gene3D" id="3.40.640.10">
    <property type="entry name" value="Type I PLP-dependent aspartate aminotransferase-like (Major domain)"/>
    <property type="match status" value="1"/>
</dbReference>
<dbReference type="InterPro" id="IPR049704">
    <property type="entry name" value="Aminotrans_3_PPA_site"/>
</dbReference>
<sequence length="452" mass="50915">MSDKTIVSNEEMVEKDRRLLWHHMTPYQENSGAMIVDKAKGAWIEDLDGNRFLDAMAGLWCVNAGYGRTELAEAAYEQLKKMPFYPLTQSHLPAIRLADQLNKWLGEEYRFSFSNSGSEANETAFKIARQYHYQNGDQGRYKVISRYRAYHGTTLGALSATGQPQRKYRYEPLVPGFTHVTAPDSYRVPEEHTEESWSKHCANEIEQTIRWERPETVAAVIMEPIITGGGVLMPHPSYLKEVEIICKKYGVLLIIDEVICGFGRTGKPFTFQHYDISPDIVTMAKGITSAYLPLSATAMKPYLFEVFKETGENDHFRHVNTFGGHPAACEVAIKNLEIMEKESLVEQSNVQGTKLRTQLEPLLRHPLVGDIRQKGLLLGIELVEDKKTKVPAAPEVIADLMKRCKQKGLIVGKNSDTVSGYQNVIALSPPLSITDEDVNFIATTLKQVFSIE</sequence>
<dbReference type="PROSITE" id="PS00600">
    <property type="entry name" value="AA_TRANSFER_CLASS_3"/>
    <property type="match status" value="1"/>
</dbReference>
<proteinExistence type="inferred from homology"/>
<accession>A0ABS2P7E6</accession>
<protein>
    <submittedName>
        <fullName evidence="4">Adenosylmethionine-8-amino-7-oxononanoate aminotransferase</fullName>
    </submittedName>
</protein>
<dbReference type="GO" id="GO:0008483">
    <property type="term" value="F:transaminase activity"/>
    <property type="evidence" value="ECO:0007669"/>
    <property type="project" value="UniProtKB-KW"/>
</dbReference>
<dbReference type="NCBIfam" id="NF005812">
    <property type="entry name" value="PRK07678.1"/>
    <property type="match status" value="1"/>
</dbReference>
<dbReference type="InterPro" id="IPR005814">
    <property type="entry name" value="Aminotrans_3"/>
</dbReference>
<evidence type="ECO:0000256" key="3">
    <source>
        <dbReference type="RuleBase" id="RU003560"/>
    </source>
</evidence>
<dbReference type="CDD" id="cd00610">
    <property type="entry name" value="OAT_like"/>
    <property type="match status" value="1"/>
</dbReference>
<dbReference type="Pfam" id="PF00202">
    <property type="entry name" value="Aminotran_3"/>
    <property type="match status" value="1"/>
</dbReference>
<evidence type="ECO:0000313" key="5">
    <source>
        <dbReference type="Proteomes" id="UP000741863"/>
    </source>
</evidence>
<dbReference type="PANTHER" id="PTHR43094">
    <property type="entry name" value="AMINOTRANSFERASE"/>
    <property type="match status" value="1"/>
</dbReference>
<name>A0ABS2P7E6_9BACL</name>
<comment type="caution">
    <text evidence="4">The sequence shown here is derived from an EMBL/GenBank/DDBJ whole genome shotgun (WGS) entry which is preliminary data.</text>
</comment>
<dbReference type="RefSeq" id="WP_204695474.1">
    <property type="nucleotide sequence ID" value="NZ_JAFBEC010000001.1"/>
</dbReference>
<evidence type="ECO:0000256" key="2">
    <source>
        <dbReference type="ARBA" id="ARBA00022898"/>
    </source>
</evidence>
<evidence type="ECO:0000313" key="4">
    <source>
        <dbReference type="EMBL" id="MBM7631320.1"/>
    </source>
</evidence>
<dbReference type="InterPro" id="IPR015421">
    <property type="entry name" value="PyrdxlP-dep_Trfase_major"/>
</dbReference>
<organism evidence="4 5">
    <name type="scientific">Geomicrobium sediminis</name>
    <dbReference type="NCBI Taxonomy" id="1347788"/>
    <lineage>
        <taxon>Bacteria</taxon>
        <taxon>Bacillati</taxon>
        <taxon>Bacillota</taxon>
        <taxon>Bacilli</taxon>
        <taxon>Bacillales</taxon>
        <taxon>Geomicrobium</taxon>
    </lineage>
</organism>
<reference evidence="4 5" key="1">
    <citation type="submission" date="2021-01" db="EMBL/GenBank/DDBJ databases">
        <title>Genomic Encyclopedia of Type Strains, Phase IV (KMG-IV): sequencing the most valuable type-strain genomes for metagenomic binning, comparative biology and taxonomic classification.</title>
        <authorList>
            <person name="Goeker M."/>
        </authorList>
    </citation>
    <scope>NUCLEOTIDE SEQUENCE [LARGE SCALE GENOMIC DNA]</scope>
    <source>
        <strain evidence="4 5">DSM 25540</strain>
    </source>
</reference>
<dbReference type="InterPro" id="IPR015422">
    <property type="entry name" value="PyrdxlP-dep_Trfase_small"/>
</dbReference>
<dbReference type="EMBL" id="JAFBEC010000001">
    <property type="protein sequence ID" value="MBM7631320.1"/>
    <property type="molecule type" value="Genomic_DNA"/>
</dbReference>
<keyword evidence="4" id="KW-0808">Transferase</keyword>
<dbReference type="SUPFAM" id="SSF53383">
    <property type="entry name" value="PLP-dependent transferases"/>
    <property type="match status" value="1"/>
</dbReference>
<keyword evidence="2 3" id="KW-0663">Pyridoxal phosphate</keyword>
<dbReference type="InterPro" id="IPR015424">
    <property type="entry name" value="PyrdxlP-dep_Trfase"/>
</dbReference>
<evidence type="ECO:0000256" key="1">
    <source>
        <dbReference type="ARBA" id="ARBA00008954"/>
    </source>
</evidence>
<dbReference type="PANTHER" id="PTHR43094:SF1">
    <property type="entry name" value="AMINOTRANSFERASE CLASS-III"/>
    <property type="match status" value="1"/>
</dbReference>
<dbReference type="Proteomes" id="UP000741863">
    <property type="component" value="Unassembled WGS sequence"/>
</dbReference>
<comment type="similarity">
    <text evidence="1 3">Belongs to the class-III pyridoxal-phosphate-dependent aminotransferase family.</text>
</comment>
<keyword evidence="5" id="KW-1185">Reference proteome</keyword>
<keyword evidence="4" id="KW-0032">Aminotransferase</keyword>
<gene>
    <name evidence="4" type="ORF">JOD17_000411</name>
</gene>
<dbReference type="Gene3D" id="3.90.1150.10">
    <property type="entry name" value="Aspartate Aminotransferase, domain 1"/>
    <property type="match status" value="1"/>
</dbReference>